<name>A0ACC0WFR5_9STRA</name>
<protein>
    <submittedName>
        <fullName evidence="1">Uncharacterized protein</fullName>
    </submittedName>
</protein>
<sequence>MPKGAICEDHVLIVPIVHEASTLALREATWREMERFKTALRRYFASQDKELVVLDRNVATEGATHCHGRLWVFLRRRPRPQATCSRPRERNTTSSFTILNIQGCHFRFVGPSLDARPLVSRSTSSYAALNPLARLASVISNAKSPQLATPDISTPEVVGDVQPSEGSGPLPYTSGSGEPGSLANEVGSKGASKVHAEHVLVTRLVQAFVRKGFK</sequence>
<evidence type="ECO:0000313" key="1">
    <source>
        <dbReference type="EMBL" id="KAI9916551.1"/>
    </source>
</evidence>
<reference evidence="1 2" key="1">
    <citation type="journal article" date="2022" name="bioRxiv">
        <title>The genome of the oomycete Peronosclerospora sorghi, a cosmopolitan pathogen of maize and sorghum, is inflated with dispersed pseudogenes.</title>
        <authorList>
            <person name="Fletcher K."/>
            <person name="Martin F."/>
            <person name="Isakeit T."/>
            <person name="Cavanaugh K."/>
            <person name="Magill C."/>
            <person name="Michelmore R."/>
        </authorList>
    </citation>
    <scope>NUCLEOTIDE SEQUENCE [LARGE SCALE GENOMIC DNA]</scope>
    <source>
        <strain evidence="1">P6</strain>
    </source>
</reference>
<comment type="caution">
    <text evidence="1">The sequence shown here is derived from an EMBL/GenBank/DDBJ whole genome shotgun (WGS) entry which is preliminary data.</text>
</comment>
<keyword evidence="2" id="KW-1185">Reference proteome</keyword>
<organism evidence="1 2">
    <name type="scientific">Peronosclerospora sorghi</name>
    <dbReference type="NCBI Taxonomy" id="230839"/>
    <lineage>
        <taxon>Eukaryota</taxon>
        <taxon>Sar</taxon>
        <taxon>Stramenopiles</taxon>
        <taxon>Oomycota</taxon>
        <taxon>Peronosporomycetes</taxon>
        <taxon>Peronosporales</taxon>
        <taxon>Peronosporaceae</taxon>
        <taxon>Peronosclerospora</taxon>
    </lineage>
</organism>
<dbReference type="Proteomes" id="UP001163321">
    <property type="component" value="Chromosome 2"/>
</dbReference>
<dbReference type="EMBL" id="CM047581">
    <property type="protein sequence ID" value="KAI9916551.1"/>
    <property type="molecule type" value="Genomic_DNA"/>
</dbReference>
<evidence type="ECO:0000313" key="2">
    <source>
        <dbReference type="Proteomes" id="UP001163321"/>
    </source>
</evidence>
<gene>
    <name evidence="1" type="ORF">PsorP6_018229</name>
</gene>
<proteinExistence type="predicted"/>
<accession>A0ACC0WFR5</accession>